<proteinExistence type="predicted"/>
<name>A0A9E7HXJ6_9LILI</name>
<gene>
    <name evidence="2" type="ORF">MUK42_17182</name>
</gene>
<feature type="region of interest" description="Disordered" evidence="1">
    <location>
        <begin position="22"/>
        <end position="115"/>
    </location>
</feature>
<dbReference type="PANTHER" id="PTHR33738">
    <property type="entry name" value="EMB|CAB82975.1"/>
    <property type="match status" value="1"/>
</dbReference>
<evidence type="ECO:0000313" key="2">
    <source>
        <dbReference type="EMBL" id="URE41521.1"/>
    </source>
</evidence>
<evidence type="ECO:0000313" key="3">
    <source>
        <dbReference type="Proteomes" id="UP001055439"/>
    </source>
</evidence>
<reference evidence="2" key="1">
    <citation type="submission" date="2022-05" db="EMBL/GenBank/DDBJ databases">
        <title>The Musa troglodytarum L. genome provides insights into the mechanism of non-climacteric behaviour and enrichment of carotenoids.</title>
        <authorList>
            <person name="Wang J."/>
        </authorList>
    </citation>
    <scope>NUCLEOTIDE SEQUENCE</scope>
    <source>
        <tissue evidence="2">Leaf</tissue>
    </source>
</reference>
<feature type="compositionally biased region" description="Polar residues" evidence="1">
    <location>
        <begin position="89"/>
        <end position="101"/>
    </location>
</feature>
<accession>A0A9E7HXJ6</accession>
<dbReference type="OrthoDB" id="1733797at2759"/>
<organism evidence="2 3">
    <name type="scientific">Musa troglodytarum</name>
    <name type="common">fe'i banana</name>
    <dbReference type="NCBI Taxonomy" id="320322"/>
    <lineage>
        <taxon>Eukaryota</taxon>
        <taxon>Viridiplantae</taxon>
        <taxon>Streptophyta</taxon>
        <taxon>Embryophyta</taxon>
        <taxon>Tracheophyta</taxon>
        <taxon>Spermatophyta</taxon>
        <taxon>Magnoliopsida</taxon>
        <taxon>Liliopsida</taxon>
        <taxon>Zingiberales</taxon>
        <taxon>Musaceae</taxon>
        <taxon>Musa</taxon>
    </lineage>
</organism>
<protein>
    <submittedName>
        <fullName evidence="2">Uncharacterized protein</fullName>
    </submittedName>
</protein>
<dbReference type="Proteomes" id="UP001055439">
    <property type="component" value="Chromosome 8"/>
</dbReference>
<dbReference type="PANTHER" id="PTHR33738:SF8">
    <property type="entry name" value="OS05G0454500 PROTEIN"/>
    <property type="match status" value="1"/>
</dbReference>
<feature type="compositionally biased region" description="Low complexity" evidence="1">
    <location>
        <begin position="22"/>
        <end position="46"/>
    </location>
</feature>
<keyword evidence="3" id="KW-1185">Reference proteome</keyword>
<evidence type="ECO:0000256" key="1">
    <source>
        <dbReference type="SAM" id="MobiDB-lite"/>
    </source>
</evidence>
<dbReference type="EMBL" id="CP097510">
    <property type="protein sequence ID" value="URE41521.1"/>
    <property type="molecule type" value="Genomic_DNA"/>
</dbReference>
<sequence>MEGEKKPSSSWIADELLDFRKSAGTPADSSFSSSSSSASSPGYFSSVFPPGSTEMSKDSAESDLFWTSSERRTDDLIGNAQAAAADGKSQGSPSRRQTTWSKDGKQVDPNQSDESTYLCSSVHYGGRDFYVSIPSNQVCGAPKSDKKADEGDDSGDANIANRGEWWQDVIIEVFRELLLSRCASYLQESAFQHLKSHFPYLSRGLRFACIKILLSMYEVWAAEKLFRVVTSSFYRSEAVDTLVVISSRGDAGFAADAAAQIKRREALDRQEASDHSIKHLMGYARLSASSIAYAVTLDFRLCPSFSARRHVLTIKEK</sequence>
<dbReference type="AlphaFoldDB" id="A0A9E7HXJ6"/>